<evidence type="ECO:0000313" key="1">
    <source>
        <dbReference type="EMBL" id="KIX13020.1"/>
    </source>
</evidence>
<accession>A0A0D2JU87</accession>
<comment type="caution">
    <text evidence="1">The sequence shown here is derived from an EMBL/GenBank/DDBJ whole genome shotgun (WGS) entry which is preliminary data.</text>
</comment>
<dbReference type="InParanoid" id="A0A0D2JU87"/>
<dbReference type="Proteomes" id="UP000032233">
    <property type="component" value="Unassembled WGS sequence"/>
</dbReference>
<name>A0A0D2JU87_9BACT</name>
<gene>
    <name evidence="1" type="ORF">X474_15765</name>
</gene>
<sequence length="33" mass="4043">MLLPFKKFFGLRPSKAKRLLWALPYYPSLFWVK</sequence>
<evidence type="ECO:0000313" key="2">
    <source>
        <dbReference type="Proteomes" id="UP000032233"/>
    </source>
</evidence>
<proteinExistence type="predicted"/>
<dbReference type="AlphaFoldDB" id="A0A0D2JU87"/>
<organism evidence="1 2">
    <name type="scientific">Dethiosulfatarculus sandiegensis</name>
    <dbReference type="NCBI Taxonomy" id="1429043"/>
    <lineage>
        <taxon>Bacteria</taxon>
        <taxon>Pseudomonadati</taxon>
        <taxon>Thermodesulfobacteriota</taxon>
        <taxon>Desulfarculia</taxon>
        <taxon>Desulfarculales</taxon>
        <taxon>Desulfarculaceae</taxon>
        <taxon>Dethiosulfatarculus</taxon>
    </lineage>
</organism>
<protein>
    <submittedName>
        <fullName evidence="1">Uncharacterized protein</fullName>
    </submittedName>
</protein>
<dbReference type="EMBL" id="AZAC01000019">
    <property type="protein sequence ID" value="KIX13020.1"/>
    <property type="molecule type" value="Genomic_DNA"/>
</dbReference>
<reference evidence="1 2" key="1">
    <citation type="submission" date="2013-11" db="EMBL/GenBank/DDBJ databases">
        <title>Metagenomic analysis of a methanogenic consortium involved in long chain n-alkane degradation.</title>
        <authorList>
            <person name="Davidova I.A."/>
            <person name="Callaghan A.V."/>
            <person name="Wawrik B."/>
            <person name="Pruitt S."/>
            <person name="Marks C."/>
            <person name="Duncan K.E."/>
            <person name="Suflita J.M."/>
        </authorList>
    </citation>
    <scope>NUCLEOTIDE SEQUENCE [LARGE SCALE GENOMIC DNA]</scope>
    <source>
        <strain evidence="1 2">SPR</strain>
    </source>
</reference>
<keyword evidence="2" id="KW-1185">Reference proteome</keyword>